<dbReference type="Pfam" id="PF09587">
    <property type="entry name" value="PGA_cap"/>
    <property type="match status" value="1"/>
</dbReference>
<evidence type="ECO:0000256" key="2">
    <source>
        <dbReference type="SAM" id="MobiDB-lite"/>
    </source>
</evidence>
<comment type="caution">
    <text evidence="4">The sequence shown here is derived from an EMBL/GenBank/DDBJ whole genome shotgun (WGS) entry which is preliminary data.</text>
</comment>
<dbReference type="InterPro" id="IPR052169">
    <property type="entry name" value="CW_Biosynth-Accessory"/>
</dbReference>
<dbReference type="EMBL" id="JAROCG010000001">
    <property type="protein sequence ID" value="MDN4610658.1"/>
    <property type="molecule type" value="Genomic_DNA"/>
</dbReference>
<name>A0ABT8JZR2_9MICC</name>
<organism evidence="4 5">
    <name type="scientific">Arthrobacter burdickii</name>
    <dbReference type="NCBI Taxonomy" id="3035920"/>
    <lineage>
        <taxon>Bacteria</taxon>
        <taxon>Bacillati</taxon>
        <taxon>Actinomycetota</taxon>
        <taxon>Actinomycetes</taxon>
        <taxon>Micrococcales</taxon>
        <taxon>Micrococcaceae</taxon>
        <taxon>Arthrobacter</taxon>
    </lineage>
</organism>
<comment type="similarity">
    <text evidence="1">Belongs to the CapA family.</text>
</comment>
<accession>A0ABT8JZR2</accession>
<gene>
    <name evidence="4" type="ORF">P5G52_07215</name>
</gene>
<dbReference type="Gene3D" id="3.60.21.10">
    <property type="match status" value="1"/>
</dbReference>
<evidence type="ECO:0000256" key="1">
    <source>
        <dbReference type="ARBA" id="ARBA00005662"/>
    </source>
</evidence>
<feature type="domain" description="Capsule synthesis protein CapA" evidence="3">
    <location>
        <begin position="83"/>
        <end position="329"/>
    </location>
</feature>
<dbReference type="InterPro" id="IPR019079">
    <property type="entry name" value="Capsule_synth_CapA"/>
</dbReference>
<dbReference type="PANTHER" id="PTHR33393">
    <property type="entry name" value="POLYGLUTAMINE SYNTHESIS ACCESSORY PROTEIN RV0574C-RELATED"/>
    <property type="match status" value="1"/>
</dbReference>
<feature type="compositionally biased region" description="Low complexity" evidence="2">
    <location>
        <begin position="56"/>
        <end position="75"/>
    </location>
</feature>
<proteinExistence type="inferred from homology"/>
<dbReference type="GO" id="GO:0016787">
    <property type="term" value="F:hydrolase activity"/>
    <property type="evidence" value="ECO:0007669"/>
    <property type="project" value="UniProtKB-KW"/>
</dbReference>
<dbReference type="PANTHER" id="PTHR33393:SF13">
    <property type="entry name" value="PGA BIOSYNTHESIS PROTEIN CAPA"/>
    <property type="match status" value="1"/>
</dbReference>
<evidence type="ECO:0000313" key="4">
    <source>
        <dbReference type="EMBL" id="MDN4610658.1"/>
    </source>
</evidence>
<feature type="region of interest" description="Disordered" evidence="2">
    <location>
        <begin position="51"/>
        <end position="75"/>
    </location>
</feature>
<dbReference type="Proteomes" id="UP001174209">
    <property type="component" value="Unassembled WGS sequence"/>
</dbReference>
<protein>
    <submittedName>
        <fullName evidence="4">CapA family protein</fullName>
        <ecNumber evidence="4">3.1.-.-</ecNumber>
    </submittedName>
</protein>
<dbReference type="EC" id="3.1.-.-" evidence="4"/>
<dbReference type="SUPFAM" id="SSF56300">
    <property type="entry name" value="Metallo-dependent phosphatases"/>
    <property type="match status" value="1"/>
</dbReference>
<keyword evidence="4" id="KW-0378">Hydrolase</keyword>
<dbReference type="InterPro" id="IPR029052">
    <property type="entry name" value="Metallo-depent_PP-like"/>
</dbReference>
<dbReference type="CDD" id="cd07381">
    <property type="entry name" value="MPP_CapA"/>
    <property type="match status" value="1"/>
</dbReference>
<reference evidence="4" key="1">
    <citation type="submission" date="2023-06" db="EMBL/GenBank/DDBJ databases">
        <title>MT1 and MT2 Draft Genomes of Novel Species.</title>
        <authorList>
            <person name="Venkateswaran K."/>
        </authorList>
    </citation>
    <scope>NUCLEOTIDE SEQUENCE</scope>
    <source>
        <strain evidence="4">IIF3SC-B10</strain>
    </source>
</reference>
<dbReference type="SMART" id="SM00854">
    <property type="entry name" value="PGA_cap"/>
    <property type="match status" value="1"/>
</dbReference>
<evidence type="ECO:0000259" key="3">
    <source>
        <dbReference type="SMART" id="SM00854"/>
    </source>
</evidence>
<sequence length="424" mass="44283">MAEVRRARAGKIPSSAARGRRPRPALSTGRRLGVLLGLALLCGGCTADRSGDAAETSTPAAPATSSPSSSPTQSSQACEDCVGIVLTGDLLVHPQLWEQAAEDAAVTGKPPLDFEPLLAGQRPYLAAGTLGICHLETPVADPQGPFSGYPQFNVPPQIVVAAKEVGYDACTTASNHSMDWGPEGVERSLAALDAAGLPHTGSYVSAADAGKALILDQPEAKVAVIEATYGLNGLVPDQPWRVDMLDAPTMIAKARAAREQGADIVVAALHAGDEYASVPNAQQTEVAHALADSGEVDFIYGHHTHSVLPIEKYNGTWIVYGLGNGVTELSPTYEVNNEGLMVRARLSRDDAGAWSVSGLDWLPSLIVAGPYRWCSLAPDQPAGACSSPEQEAAVRERTRSVVESLGAAEAGARQWELSTEGPGR</sequence>
<feature type="region of interest" description="Disordered" evidence="2">
    <location>
        <begin position="1"/>
        <end position="26"/>
    </location>
</feature>
<keyword evidence="5" id="KW-1185">Reference proteome</keyword>
<evidence type="ECO:0000313" key="5">
    <source>
        <dbReference type="Proteomes" id="UP001174209"/>
    </source>
</evidence>
<dbReference type="RefSeq" id="WP_301226032.1">
    <property type="nucleotide sequence ID" value="NZ_JAROCG010000001.1"/>
</dbReference>